<keyword evidence="1" id="KW-0620">Polyamine biosynthesis</keyword>
<dbReference type="InterPro" id="IPR029063">
    <property type="entry name" value="SAM-dependent_MTases_sf"/>
</dbReference>
<dbReference type="Proteomes" id="UP001319861">
    <property type="component" value="Chromosome"/>
</dbReference>
<feature type="region of interest" description="Disordered" evidence="2">
    <location>
        <begin position="270"/>
        <end position="290"/>
    </location>
</feature>
<dbReference type="EMBL" id="AP024525">
    <property type="protein sequence ID" value="BCT74537.1"/>
    <property type="molecule type" value="Genomic_DNA"/>
</dbReference>
<name>A0ABM7PQR4_SINCY</name>
<evidence type="ECO:0000313" key="3">
    <source>
        <dbReference type="EMBL" id="BCT74537.1"/>
    </source>
</evidence>
<dbReference type="NCBIfam" id="NF037959">
    <property type="entry name" value="MFS_SpdSyn"/>
    <property type="match status" value="1"/>
</dbReference>
<evidence type="ECO:0000256" key="1">
    <source>
        <dbReference type="ARBA" id="ARBA00023115"/>
    </source>
</evidence>
<dbReference type="PANTHER" id="PTHR43317">
    <property type="entry name" value="THERMOSPERMINE SYNTHASE ACAULIS5"/>
    <property type="match status" value="1"/>
</dbReference>
<keyword evidence="4" id="KW-1185">Reference proteome</keyword>
<evidence type="ECO:0000256" key="2">
    <source>
        <dbReference type="SAM" id="MobiDB-lite"/>
    </source>
</evidence>
<dbReference type="CDD" id="cd02440">
    <property type="entry name" value="AdoMet_MTases"/>
    <property type="match status" value="1"/>
</dbReference>
<organism evidence="3 4">
    <name type="scientific">Sinomonas cyclohexanicum</name>
    <name type="common">Corynebacterium cyclohexanicum</name>
    <dbReference type="NCBI Taxonomy" id="322009"/>
    <lineage>
        <taxon>Bacteria</taxon>
        <taxon>Bacillati</taxon>
        <taxon>Actinomycetota</taxon>
        <taxon>Actinomycetes</taxon>
        <taxon>Micrococcales</taxon>
        <taxon>Micrococcaceae</taxon>
        <taxon>Sinomonas</taxon>
    </lineage>
</organism>
<accession>A0ABM7PQR4</accession>
<sequence length="290" mass="31157">MARPPAKGSKGPQAGMYPISTGTAELVPDGDSSDGWLLKINGVQSSHVVLSDPLRLDFEYMRWIVALIEDRFDPGSADRLRVLHQGGGGCSMPRYLAARYPEARQVVVELDAQLADYVREWFDLPKAPLVRIRVGEARAVTESLTPATRDVVIRDVFAGSHTPDPLTTTEFIAASARLLDAGGLFVANIGSAPDHVTARIEAAAMAEVFPHTAIVADPAMLKGRRYGNIIVAGSTTPVLASPALRRRLLGGGLPAQFWDDAQVRAWIGAARPRRDPAPDADAVDPDVLPE</sequence>
<feature type="compositionally biased region" description="Acidic residues" evidence="2">
    <location>
        <begin position="281"/>
        <end position="290"/>
    </location>
</feature>
<feature type="region of interest" description="Disordered" evidence="2">
    <location>
        <begin position="1"/>
        <end position="24"/>
    </location>
</feature>
<protein>
    <submittedName>
        <fullName evidence="3">Spermidine synthase</fullName>
    </submittedName>
</protein>
<dbReference type="SUPFAM" id="SSF53335">
    <property type="entry name" value="S-adenosyl-L-methionine-dependent methyltransferases"/>
    <property type="match status" value="1"/>
</dbReference>
<dbReference type="PANTHER" id="PTHR43317:SF1">
    <property type="entry name" value="THERMOSPERMINE SYNTHASE ACAULIS5"/>
    <property type="match status" value="1"/>
</dbReference>
<reference evidence="3 4" key="1">
    <citation type="journal article" date="2021" name="J. Biosci. Bioeng.">
        <title>Identification and characterization of a chc gene cluster responsible for the aromatization pathway of cyclohexanecarboxylate degradation in Sinomonas cyclohexanicum ATCC 51369.</title>
        <authorList>
            <person name="Yamamoto T."/>
            <person name="Hasegawa Y."/>
            <person name="Lau P.C.K."/>
            <person name="Iwaki H."/>
        </authorList>
    </citation>
    <scope>NUCLEOTIDE SEQUENCE [LARGE SCALE GENOMIC DNA]</scope>
    <source>
        <strain evidence="3 4">ATCC 51369</strain>
    </source>
</reference>
<proteinExistence type="predicted"/>
<evidence type="ECO:0000313" key="4">
    <source>
        <dbReference type="Proteomes" id="UP001319861"/>
    </source>
</evidence>
<dbReference type="RefSeq" id="WP_229231276.1">
    <property type="nucleotide sequence ID" value="NZ_AP024525.1"/>
</dbReference>
<dbReference type="Gene3D" id="3.40.50.150">
    <property type="entry name" value="Vaccinia Virus protein VP39"/>
    <property type="match status" value="1"/>
</dbReference>
<gene>
    <name evidence="3" type="ORF">SCMU_03790</name>
</gene>